<gene>
    <name evidence="7" type="primary">ga08270</name>
    <name evidence="7" type="ORF">PR202_ga08270</name>
</gene>
<keyword evidence="4" id="KW-0106">Calcium</keyword>
<comment type="function">
    <text evidence="1">Potential calcium sensor.</text>
</comment>
<dbReference type="Gene3D" id="1.10.238.10">
    <property type="entry name" value="EF-hand"/>
    <property type="match status" value="4"/>
</dbReference>
<evidence type="ECO:0000259" key="6">
    <source>
        <dbReference type="PROSITE" id="PS50222"/>
    </source>
</evidence>
<reference evidence="7" key="1">
    <citation type="journal article" date="2018" name="DNA Res.">
        <title>Multiple hybrid de novo genome assembly of finger millet, an orphan allotetraploid crop.</title>
        <authorList>
            <person name="Hatakeyama M."/>
            <person name="Aluri S."/>
            <person name="Balachadran M.T."/>
            <person name="Sivarajan S.R."/>
            <person name="Patrignani A."/>
            <person name="Gruter S."/>
            <person name="Poveda L."/>
            <person name="Shimizu-Inatsugi R."/>
            <person name="Baeten J."/>
            <person name="Francoijs K.J."/>
            <person name="Nataraja K.N."/>
            <person name="Reddy Y.A.N."/>
            <person name="Phadnis S."/>
            <person name="Ravikumar R.L."/>
            <person name="Schlapbach R."/>
            <person name="Sreeman S.M."/>
            <person name="Shimizu K.K."/>
        </authorList>
    </citation>
    <scope>NUCLEOTIDE SEQUENCE</scope>
</reference>
<reference evidence="7" key="2">
    <citation type="submission" date="2021-12" db="EMBL/GenBank/DDBJ databases">
        <title>Resequencing data analysis of finger millet.</title>
        <authorList>
            <person name="Hatakeyama M."/>
            <person name="Aluri S."/>
            <person name="Balachadran M.T."/>
            <person name="Sivarajan S.R."/>
            <person name="Poveda L."/>
            <person name="Shimizu-Inatsugi R."/>
            <person name="Schlapbach R."/>
            <person name="Sreeman S.M."/>
            <person name="Shimizu K.K."/>
        </authorList>
    </citation>
    <scope>NUCLEOTIDE SEQUENCE</scope>
</reference>
<feature type="domain" description="EF-hand" evidence="6">
    <location>
        <begin position="2"/>
        <end position="37"/>
    </location>
</feature>
<keyword evidence="3" id="KW-0677">Repeat</keyword>
<accession>A0AAV5C0Y0</accession>
<dbReference type="InterPro" id="IPR018247">
    <property type="entry name" value="EF_Hand_1_Ca_BS"/>
</dbReference>
<feature type="domain" description="EF-hand" evidence="6">
    <location>
        <begin position="385"/>
        <end position="420"/>
    </location>
</feature>
<dbReference type="Pfam" id="PF13499">
    <property type="entry name" value="EF-hand_7"/>
    <property type="match status" value="3"/>
</dbReference>
<dbReference type="Proteomes" id="UP001054889">
    <property type="component" value="Unassembled WGS sequence"/>
</dbReference>
<keyword evidence="8" id="KW-1185">Reference proteome</keyword>
<dbReference type="InterPro" id="IPR011992">
    <property type="entry name" value="EF-hand-dom_pair"/>
</dbReference>
<dbReference type="SUPFAM" id="SSF47473">
    <property type="entry name" value="EF-hand"/>
    <property type="match status" value="2"/>
</dbReference>
<evidence type="ECO:0000256" key="2">
    <source>
        <dbReference type="ARBA" id="ARBA00022723"/>
    </source>
</evidence>
<evidence type="ECO:0000313" key="7">
    <source>
        <dbReference type="EMBL" id="GJM91852.1"/>
    </source>
</evidence>
<evidence type="ECO:0000256" key="1">
    <source>
        <dbReference type="ARBA" id="ARBA00003291"/>
    </source>
</evidence>
<keyword evidence="2" id="KW-0479">Metal-binding</keyword>
<dbReference type="AlphaFoldDB" id="A0AAV5C0Y0"/>
<feature type="domain" description="EF-hand" evidence="6">
    <location>
        <begin position="39"/>
        <end position="74"/>
    </location>
</feature>
<evidence type="ECO:0000256" key="5">
    <source>
        <dbReference type="SAM" id="MobiDB-lite"/>
    </source>
</evidence>
<dbReference type="SMART" id="SM00054">
    <property type="entry name" value="EFh"/>
    <property type="match status" value="8"/>
</dbReference>
<organism evidence="7 8">
    <name type="scientific">Eleusine coracana subsp. coracana</name>
    <dbReference type="NCBI Taxonomy" id="191504"/>
    <lineage>
        <taxon>Eukaryota</taxon>
        <taxon>Viridiplantae</taxon>
        <taxon>Streptophyta</taxon>
        <taxon>Embryophyta</taxon>
        <taxon>Tracheophyta</taxon>
        <taxon>Spermatophyta</taxon>
        <taxon>Magnoliopsida</taxon>
        <taxon>Liliopsida</taxon>
        <taxon>Poales</taxon>
        <taxon>Poaceae</taxon>
        <taxon>PACMAD clade</taxon>
        <taxon>Chloridoideae</taxon>
        <taxon>Cynodonteae</taxon>
        <taxon>Eleusininae</taxon>
        <taxon>Eleusine</taxon>
    </lineage>
</organism>
<dbReference type="GO" id="GO:0005509">
    <property type="term" value="F:calcium ion binding"/>
    <property type="evidence" value="ECO:0007669"/>
    <property type="project" value="InterPro"/>
</dbReference>
<protein>
    <recommendedName>
        <fullName evidence="6">EF-hand domain-containing protein</fullName>
    </recommendedName>
</protein>
<feature type="compositionally biased region" description="Basic and acidic residues" evidence="5">
    <location>
        <begin position="147"/>
        <end position="180"/>
    </location>
</feature>
<evidence type="ECO:0000313" key="8">
    <source>
        <dbReference type="Proteomes" id="UP001054889"/>
    </source>
</evidence>
<dbReference type="CDD" id="cd00051">
    <property type="entry name" value="EFh"/>
    <property type="match status" value="4"/>
</dbReference>
<feature type="region of interest" description="Disordered" evidence="5">
    <location>
        <begin position="147"/>
        <end position="221"/>
    </location>
</feature>
<dbReference type="InterPro" id="IPR002048">
    <property type="entry name" value="EF_hand_dom"/>
</dbReference>
<name>A0AAV5C0Y0_ELECO</name>
<sequence length="493" mass="54982">MVASGELSRVFASFDQDGDGKITATELQLCMKAAVGEDMSAEDVKALMASADTDGDGLLDEEEFVRLARETESDHEEEEAKCRWLREAFRMYAMEGRGCITPLSLKLMLGKLGKHRDIGECQAMICRFDLDGDGVLNFDEFKTMMDRKRNEETGNEHQGIESTDRDEPTNNLQQERDIRSPKHRHRRNVEDGVRQERLLPQIQSMRQRDGGGGSGKKGGRERAYGCGPIHYAMLLKSFSVVFNTGHGIWRRRRTTLSAACLESTAVFPSRLAVKLRKCASVLPSFAVVGVYINTWPRQDVCHNVEIHPSISQGNLKHSTSVRFEQQIEPLSRRLITKQITSRMVVCHSLPSELVTLFAAFDKDSDGRISPSELRVCMKTTLGEEVSAAEAEALVASVDADGDGLLDGDEFVRLVSAAEVAEHDDERRRGLREAFGMYEMEGQGCITPTSLKRMLARLGSHQGIDDCRAMICRFDLNGDGVLTFDEFIVMMNAS</sequence>
<dbReference type="Pfam" id="PF13833">
    <property type="entry name" value="EF-hand_8"/>
    <property type="match status" value="1"/>
</dbReference>
<dbReference type="InterPro" id="IPR039647">
    <property type="entry name" value="EF_hand_pair_protein_CML-like"/>
</dbReference>
<dbReference type="PANTHER" id="PTHR10891">
    <property type="entry name" value="EF-HAND CALCIUM-BINDING DOMAIN CONTAINING PROTEIN"/>
    <property type="match status" value="1"/>
</dbReference>
<evidence type="ECO:0000256" key="3">
    <source>
        <dbReference type="ARBA" id="ARBA00022737"/>
    </source>
</evidence>
<feature type="domain" description="EF-hand" evidence="6">
    <location>
        <begin position="461"/>
        <end position="493"/>
    </location>
</feature>
<dbReference type="EMBL" id="BQKI01000004">
    <property type="protein sequence ID" value="GJM91852.1"/>
    <property type="molecule type" value="Genomic_DNA"/>
</dbReference>
<evidence type="ECO:0000256" key="4">
    <source>
        <dbReference type="ARBA" id="ARBA00022837"/>
    </source>
</evidence>
<feature type="domain" description="EF-hand" evidence="6">
    <location>
        <begin position="348"/>
        <end position="383"/>
    </location>
</feature>
<feature type="compositionally biased region" description="Basic and acidic residues" evidence="5">
    <location>
        <begin position="188"/>
        <end position="197"/>
    </location>
</feature>
<proteinExistence type="predicted"/>
<feature type="domain" description="EF-hand" evidence="6">
    <location>
        <begin position="116"/>
        <end position="151"/>
    </location>
</feature>
<dbReference type="PROSITE" id="PS50222">
    <property type="entry name" value="EF_HAND_2"/>
    <property type="match status" value="6"/>
</dbReference>
<dbReference type="PROSITE" id="PS00018">
    <property type="entry name" value="EF_HAND_1"/>
    <property type="match status" value="6"/>
</dbReference>
<comment type="caution">
    <text evidence="7">The sequence shown here is derived from an EMBL/GenBank/DDBJ whole genome shotgun (WGS) entry which is preliminary data.</text>
</comment>
<dbReference type="FunFam" id="1.10.238.10:FF:000292">
    <property type="entry name" value="Calcium-binding protein CML38"/>
    <property type="match status" value="2"/>
</dbReference>